<dbReference type="STRING" id="1121898.GCA_000422725_02732"/>
<dbReference type="PANTHER" id="PTHR40407:SF1">
    <property type="entry name" value="HEPARAN-ALPHA-GLUCOSAMINIDE N-ACETYLTRANSFERASE CATALYTIC DOMAIN-CONTAINING PROTEIN"/>
    <property type="match status" value="1"/>
</dbReference>
<evidence type="ECO:0000313" key="3">
    <source>
        <dbReference type="EMBL" id="KGO92913.1"/>
    </source>
</evidence>
<dbReference type="Proteomes" id="UP000030111">
    <property type="component" value="Unassembled WGS sequence"/>
</dbReference>
<gene>
    <name evidence="3" type="ORF">Q766_09770</name>
</gene>
<dbReference type="Pfam" id="PF07786">
    <property type="entry name" value="HGSNAT_cat"/>
    <property type="match status" value="1"/>
</dbReference>
<feature type="transmembrane region" description="Helical" evidence="1">
    <location>
        <begin position="147"/>
        <end position="166"/>
    </location>
</feature>
<accession>A0A0A2MN55</accession>
<evidence type="ECO:0000259" key="2">
    <source>
        <dbReference type="Pfam" id="PF07786"/>
    </source>
</evidence>
<dbReference type="PANTHER" id="PTHR40407">
    <property type="entry name" value="MEMBRANE PROTEIN-LIKE PROTEIN"/>
    <property type="match status" value="1"/>
</dbReference>
<reference evidence="3 4" key="1">
    <citation type="submission" date="2013-09" db="EMBL/GenBank/DDBJ databases">
        <authorList>
            <person name="Zeng Z."/>
            <person name="Chen C."/>
        </authorList>
    </citation>
    <scope>NUCLEOTIDE SEQUENCE [LARGE SCALE GENOMIC DNA]</scope>
    <source>
        <strain evidence="3 4">WB 4.1-42</strain>
    </source>
</reference>
<keyword evidence="1" id="KW-1133">Transmembrane helix</keyword>
<sequence length="403" mass="46325">MIFTTANQTLMNTITKRIQSIDVLRGIIMALMALDHTRDFLHIDAMTEDPTSMATTTPFLFFTRWITHFCAPTFVFLSGASIYLQSIRKTKKELAWFLFTRGLWLIIAELTLVGFGWSFDYFFRLFFLQVIWAIGCSMVILSGLIFFNYRVLAALGIIITLFHNLMDHATIADPDLDAAANLLIVTNFAPYTVGPFNFISAYAVLPWTGIMLLGFAIGKWYNTAVYTAQQRKKALVTFGLSLIALFIVLRFINNYGDLQPWSAQAIPVYTVLSFLNVTKYPPSLMYACMTLGPALLALAALENIQNKFTGIMNVFGRVPFFYYLLHVYVIHLLCVVVFYAEGYEFADNFKLQMAFGFRPRENFGYSLGIIYLLWLLVLVICYYPSRWYNNYKSNNKKWWLSYV</sequence>
<organism evidence="3 4">
    <name type="scientific">Flavobacterium subsaxonicum WB 4.1-42 = DSM 21790</name>
    <dbReference type="NCBI Taxonomy" id="1121898"/>
    <lineage>
        <taxon>Bacteria</taxon>
        <taxon>Pseudomonadati</taxon>
        <taxon>Bacteroidota</taxon>
        <taxon>Flavobacteriia</taxon>
        <taxon>Flavobacteriales</taxon>
        <taxon>Flavobacteriaceae</taxon>
        <taxon>Flavobacterium</taxon>
    </lineage>
</organism>
<name>A0A0A2MN55_9FLAO</name>
<dbReference type="AlphaFoldDB" id="A0A0A2MN55"/>
<feature type="transmembrane region" description="Helical" evidence="1">
    <location>
        <begin position="234"/>
        <end position="252"/>
    </location>
</feature>
<feature type="transmembrane region" description="Helical" evidence="1">
    <location>
        <begin position="199"/>
        <end position="222"/>
    </location>
</feature>
<dbReference type="eggNOG" id="COG3503">
    <property type="taxonomic scope" value="Bacteria"/>
</dbReference>
<comment type="caution">
    <text evidence="3">The sequence shown here is derived from an EMBL/GenBank/DDBJ whole genome shotgun (WGS) entry which is preliminary data.</text>
</comment>
<dbReference type="InterPro" id="IPR012429">
    <property type="entry name" value="HGSNAT_cat"/>
</dbReference>
<keyword evidence="4" id="KW-1185">Reference proteome</keyword>
<keyword evidence="1" id="KW-0472">Membrane</keyword>
<proteinExistence type="predicted"/>
<feature type="transmembrane region" description="Helical" evidence="1">
    <location>
        <begin position="283"/>
        <end position="301"/>
    </location>
</feature>
<feature type="transmembrane region" description="Helical" evidence="1">
    <location>
        <begin position="363"/>
        <end position="383"/>
    </location>
</feature>
<feature type="domain" description="Heparan-alpha-glucosaminide N-acetyltransferase catalytic" evidence="2">
    <location>
        <begin position="17"/>
        <end position="224"/>
    </location>
</feature>
<dbReference type="EMBL" id="JRLY01000007">
    <property type="protein sequence ID" value="KGO92913.1"/>
    <property type="molecule type" value="Genomic_DNA"/>
</dbReference>
<keyword evidence="1" id="KW-0812">Transmembrane</keyword>
<protein>
    <recommendedName>
        <fullName evidence="2">Heparan-alpha-glucosaminide N-acetyltransferase catalytic domain-containing protein</fullName>
    </recommendedName>
</protein>
<feature type="transmembrane region" description="Helical" evidence="1">
    <location>
        <begin position="96"/>
        <end position="115"/>
    </location>
</feature>
<evidence type="ECO:0000256" key="1">
    <source>
        <dbReference type="SAM" id="Phobius"/>
    </source>
</evidence>
<feature type="transmembrane region" description="Helical" evidence="1">
    <location>
        <begin position="321"/>
        <end position="343"/>
    </location>
</feature>
<feature type="transmembrane region" description="Helical" evidence="1">
    <location>
        <begin position="121"/>
        <end position="140"/>
    </location>
</feature>
<evidence type="ECO:0000313" key="4">
    <source>
        <dbReference type="Proteomes" id="UP000030111"/>
    </source>
</evidence>
<feature type="transmembrane region" description="Helical" evidence="1">
    <location>
        <begin position="65"/>
        <end position="84"/>
    </location>
</feature>